<feature type="transmembrane region" description="Helical" evidence="1">
    <location>
        <begin position="97"/>
        <end position="120"/>
    </location>
</feature>
<dbReference type="Proteomes" id="UP001597419">
    <property type="component" value="Unassembled WGS sequence"/>
</dbReference>
<comment type="caution">
    <text evidence="2">The sequence shown here is derived from an EMBL/GenBank/DDBJ whole genome shotgun (WGS) entry which is preliminary data.</text>
</comment>
<keyword evidence="1" id="KW-0472">Membrane</keyword>
<evidence type="ECO:0000313" key="2">
    <source>
        <dbReference type="EMBL" id="MFD2457323.1"/>
    </source>
</evidence>
<keyword evidence="1" id="KW-1133">Transmembrane helix</keyword>
<dbReference type="RefSeq" id="WP_345388534.1">
    <property type="nucleotide sequence ID" value="NZ_BAABHG010000003.1"/>
</dbReference>
<accession>A0ABW5G8E6</accession>
<sequence length="133" mass="14004">MVNQARLVVDAVVLAGLTIAAWWLWMGWDTTYQVDAVTGARTGPYEPWQVVGCVLCLVVLAVVGAIRLPRWVVVLVMSVAFTVAWSMTAIATATGPLWGVGALMVFVGMVAGSCVVVAVVRKVRGDGKALSGT</sequence>
<evidence type="ECO:0008006" key="4">
    <source>
        <dbReference type="Google" id="ProtNLM"/>
    </source>
</evidence>
<evidence type="ECO:0000256" key="1">
    <source>
        <dbReference type="SAM" id="Phobius"/>
    </source>
</evidence>
<dbReference type="EMBL" id="JBHUKU010000002">
    <property type="protein sequence ID" value="MFD2457323.1"/>
    <property type="molecule type" value="Genomic_DNA"/>
</dbReference>
<feature type="transmembrane region" description="Helical" evidence="1">
    <location>
        <begin position="71"/>
        <end position="91"/>
    </location>
</feature>
<proteinExistence type="predicted"/>
<evidence type="ECO:0000313" key="3">
    <source>
        <dbReference type="Proteomes" id="UP001597419"/>
    </source>
</evidence>
<keyword evidence="3" id="KW-1185">Reference proteome</keyword>
<keyword evidence="1" id="KW-0812">Transmembrane</keyword>
<organism evidence="2 3">
    <name type="scientific">Amycolatopsis samaneae</name>
    <dbReference type="NCBI Taxonomy" id="664691"/>
    <lineage>
        <taxon>Bacteria</taxon>
        <taxon>Bacillati</taxon>
        <taxon>Actinomycetota</taxon>
        <taxon>Actinomycetes</taxon>
        <taxon>Pseudonocardiales</taxon>
        <taxon>Pseudonocardiaceae</taxon>
        <taxon>Amycolatopsis</taxon>
    </lineage>
</organism>
<feature type="transmembrane region" description="Helical" evidence="1">
    <location>
        <begin position="48"/>
        <end position="66"/>
    </location>
</feature>
<feature type="transmembrane region" description="Helical" evidence="1">
    <location>
        <begin position="7"/>
        <end position="28"/>
    </location>
</feature>
<protein>
    <recommendedName>
        <fullName evidence="4">SPW repeat-containing protein</fullName>
    </recommendedName>
</protein>
<gene>
    <name evidence="2" type="ORF">ACFSYJ_01875</name>
</gene>
<name>A0ABW5G8E6_9PSEU</name>
<reference evidence="3" key="1">
    <citation type="journal article" date="2019" name="Int. J. Syst. Evol. Microbiol.">
        <title>The Global Catalogue of Microorganisms (GCM) 10K type strain sequencing project: providing services to taxonomists for standard genome sequencing and annotation.</title>
        <authorList>
            <consortium name="The Broad Institute Genomics Platform"/>
            <consortium name="The Broad Institute Genome Sequencing Center for Infectious Disease"/>
            <person name="Wu L."/>
            <person name="Ma J."/>
        </authorList>
    </citation>
    <scope>NUCLEOTIDE SEQUENCE [LARGE SCALE GENOMIC DNA]</scope>
    <source>
        <strain evidence="3">CGMCC 4.7643</strain>
    </source>
</reference>